<protein>
    <submittedName>
        <fullName evidence="1">Bacterial transferase hexapeptide repeat protein</fullName>
    </submittedName>
</protein>
<dbReference type="Proteomes" id="UP000005510">
    <property type="component" value="Unassembled WGS sequence"/>
</dbReference>
<comment type="caution">
    <text evidence="1">The sequence shown here is derived from an EMBL/GenBank/DDBJ whole genome shotgun (WGS) entry which is preliminary data.</text>
</comment>
<dbReference type="GeneID" id="93408857"/>
<dbReference type="RefSeq" id="WP_008151267.1">
    <property type="nucleotide sequence ID" value="NZ_CP102285.1"/>
</dbReference>
<dbReference type="InterPro" id="IPR001451">
    <property type="entry name" value="Hexapep"/>
</dbReference>
<keyword evidence="1" id="KW-0808">Transferase</keyword>
<dbReference type="AlphaFoldDB" id="B7BDW1"/>
<dbReference type="PANTHER" id="PTHR42811">
    <property type="entry name" value="SERINE ACETYLTRANSFERASE"/>
    <property type="match status" value="1"/>
</dbReference>
<dbReference type="Gene3D" id="2.160.10.10">
    <property type="entry name" value="Hexapeptide repeat proteins"/>
    <property type="match status" value="1"/>
</dbReference>
<dbReference type="SUPFAM" id="SSF51161">
    <property type="entry name" value="Trimeric LpxA-like enzymes"/>
    <property type="match status" value="1"/>
</dbReference>
<dbReference type="Pfam" id="PF00132">
    <property type="entry name" value="Hexapep"/>
    <property type="match status" value="1"/>
</dbReference>
<organism evidence="1 2">
    <name type="scientific">Parabacteroides johnsonii DSM 18315</name>
    <dbReference type="NCBI Taxonomy" id="537006"/>
    <lineage>
        <taxon>Bacteria</taxon>
        <taxon>Pseudomonadati</taxon>
        <taxon>Bacteroidota</taxon>
        <taxon>Bacteroidia</taxon>
        <taxon>Bacteroidales</taxon>
        <taxon>Tannerellaceae</taxon>
        <taxon>Parabacteroides</taxon>
    </lineage>
</organism>
<evidence type="ECO:0000313" key="2">
    <source>
        <dbReference type="Proteomes" id="UP000005510"/>
    </source>
</evidence>
<proteinExistence type="predicted"/>
<gene>
    <name evidence="1" type="ORF">PRABACTJOHN_03236</name>
</gene>
<name>B7BDW1_9BACT</name>
<reference evidence="1 2" key="1">
    <citation type="submission" date="2008-10" db="EMBL/GenBank/DDBJ databases">
        <title>Draft genome sequence of Parabacteroides johnsonii (DSM 18315).</title>
        <authorList>
            <person name="Sudarsanam P."/>
            <person name="Ley R."/>
            <person name="Guruge J."/>
            <person name="Turnbaugh P.J."/>
            <person name="Mahowald M."/>
            <person name="Liep D."/>
            <person name="Gordon J."/>
        </authorList>
    </citation>
    <scope>NUCLEOTIDE SEQUENCE [LARGE SCALE GENOMIC DNA]</scope>
    <source>
        <strain evidence="1 2">DSM 18315</strain>
    </source>
</reference>
<dbReference type="HOGENOM" id="CLU_051638_10_2_10"/>
<dbReference type="InterPro" id="IPR011004">
    <property type="entry name" value="Trimer_LpxA-like_sf"/>
</dbReference>
<dbReference type="STRING" id="537006.PRABACTJOHN_03236"/>
<reference evidence="1 2" key="2">
    <citation type="submission" date="2008-10" db="EMBL/GenBank/DDBJ databases">
        <authorList>
            <person name="Fulton L."/>
            <person name="Clifton S."/>
            <person name="Fulton B."/>
            <person name="Xu J."/>
            <person name="Minx P."/>
            <person name="Pepin K.H."/>
            <person name="Johnson M."/>
            <person name="Bhonagiri V."/>
            <person name="Nash W.E."/>
            <person name="Mardis E.R."/>
            <person name="Wilson R.K."/>
        </authorList>
    </citation>
    <scope>NUCLEOTIDE SEQUENCE [LARGE SCALE GENOMIC DNA]</scope>
    <source>
        <strain evidence="1 2">DSM 18315</strain>
    </source>
</reference>
<dbReference type="EMBL" id="ABYH01000349">
    <property type="protein sequence ID" value="EEC95394.1"/>
    <property type="molecule type" value="Genomic_DNA"/>
</dbReference>
<accession>B7BDW1</accession>
<dbReference type="GO" id="GO:0016740">
    <property type="term" value="F:transferase activity"/>
    <property type="evidence" value="ECO:0007669"/>
    <property type="project" value="UniProtKB-KW"/>
</dbReference>
<evidence type="ECO:0000313" key="1">
    <source>
        <dbReference type="EMBL" id="EEC95394.1"/>
    </source>
</evidence>
<sequence>MQKKVLAWIHGYNHDKYWRRRNIVINPQNKTPLLIKLYYLYWIKRIDARHHCSFGTNVNAGSRFTTPPFLPHGPNGIVCGHDIIVGAYCTIYHQVTIAGGNVIIGDYCELGTGAKILPNVKIGNYCKVGANAVVVEDMPDYSVCVMQKPRIILKEQTK</sequence>